<keyword evidence="16" id="KW-1185">Reference proteome</keyword>
<name>A0AAV5R226_PICKL</name>
<evidence type="ECO:0000256" key="3">
    <source>
        <dbReference type="ARBA" id="ARBA00022448"/>
    </source>
</evidence>
<evidence type="ECO:0000256" key="12">
    <source>
        <dbReference type="ARBA" id="ARBA00023160"/>
    </source>
</evidence>
<comment type="subcellular location">
    <subcellularLocation>
        <location evidence="1">Mitochondrion</location>
    </subcellularLocation>
</comment>
<dbReference type="PROSITE" id="PS50075">
    <property type="entry name" value="CARRIER"/>
    <property type="match status" value="1"/>
</dbReference>
<evidence type="ECO:0000256" key="11">
    <source>
        <dbReference type="ARBA" id="ARBA00023128"/>
    </source>
</evidence>
<dbReference type="InterPro" id="IPR009081">
    <property type="entry name" value="PP-bd_ACP"/>
</dbReference>
<evidence type="ECO:0000256" key="10">
    <source>
        <dbReference type="ARBA" id="ARBA00023098"/>
    </source>
</evidence>
<evidence type="ECO:0000259" key="14">
    <source>
        <dbReference type="PROSITE" id="PS50075"/>
    </source>
</evidence>
<keyword evidence="12 13" id="KW-0275">Fatty acid biosynthesis</keyword>
<dbReference type="PANTHER" id="PTHR20863">
    <property type="entry name" value="ACYL CARRIER PROTEIN"/>
    <property type="match status" value="1"/>
</dbReference>
<keyword evidence="11" id="KW-0496">Mitochondrion</keyword>
<evidence type="ECO:0000256" key="6">
    <source>
        <dbReference type="ARBA" id="ARBA00022553"/>
    </source>
</evidence>
<evidence type="ECO:0000313" key="15">
    <source>
        <dbReference type="EMBL" id="GMM45345.1"/>
    </source>
</evidence>
<evidence type="ECO:0000256" key="9">
    <source>
        <dbReference type="ARBA" id="ARBA00022982"/>
    </source>
</evidence>
<keyword evidence="5 13" id="KW-0444">Lipid biosynthesis</keyword>
<dbReference type="GO" id="GO:0000036">
    <property type="term" value="F:acyl carrier activity"/>
    <property type="evidence" value="ECO:0007669"/>
    <property type="project" value="TreeGrafter"/>
</dbReference>
<gene>
    <name evidence="15" type="ORF">DAPK24_019200</name>
</gene>
<dbReference type="InterPro" id="IPR036736">
    <property type="entry name" value="ACP-like_sf"/>
</dbReference>
<keyword evidence="4 13" id="KW-0596">Phosphopantetheine</keyword>
<evidence type="ECO:0000256" key="4">
    <source>
        <dbReference type="ARBA" id="ARBA00022450"/>
    </source>
</evidence>
<sequence length="125" mass="13896">MFANIVRASLRSSLSASLRSTTLNTGAFRFVSNVSKDDVFARSIAVLKTFELKNINDEITSSTQFTKDLGMDSLDYNDALVALEEEFDVVFDDAVANEITTVGEAVDYISKNIMPEEDILDKEIR</sequence>
<keyword evidence="8" id="KW-0809">Transit peptide</keyword>
<accession>A0AAV5R226</accession>
<evidence type="ECO:0000256" key="13">
    <source>
        <dbReference type="RuleBase" id="RU000722"/>
    </source>
</evidence>
<dbReference type="HAMAP" id="MF_01217">
    <property type="entry name" value="Acyl_carrier"/>
    <property type="match status" value="1"/>
</dbReference>
<dbReference type="AlphaFoldDB" id="A0AAV5R226"/>
<dbReference type="SUPFAM" id="SSF47336">
    <property type="entry name" value="ACP-like"/>
    <property type="match status" value="1"/>
</dbReference>
<keyword evidence="3" id="KW-0813">Transport</keyword>
<evidence type="ECO:0000256" key="1">
    <source>
        <dbReference type="ARBA" id="ARBA00004173"/>
    </source>
</evidence>
<dbReference type="GO" id="GO:0005739">
    <property type="term" value="C:mitochondrion"/>
    <property type="evidence" value="ECO:0007669"/>
    <property type="project" value="UniProtKB-SubCell"/>
</dbReference>
<dbReference type="PANTHER" id="PTHR20863:SF28">
    <property type="entry name" value="ACYL CARRIER PROTEIN, MITOCHONDRIAL"/>
    <property type="match status" value="1"/>
</dbReference>
<evidence type="ECO:0000256" key="2">
    <source>
        <dbReference type="ARBA" id="ARBA00010930"/>
    </source>
</evidence>
<organism evidence="15 16">
    <name type="scientific">Pichia kluyveri</name>
    <name type="common">Yeast</name>
    <dbReference type="NCBI Taxonomy" id="36015"/>
    <lineage>
        <taxon>Eukaryota</taxon>
        <taxon>Fungi</taxon>
        <taxon>Dikarya</taxon>
        <taxon>Ascomycota</taxon>
        <taxon>Saccharomycotina</taxon>
        <taxon>Pichiomycetes</taxon>
        <taxon>Pichiales</taxon>
        <taxon>Pichiaceae</taxon>
        <taxon>Pichia</taxon>
    </lineage>
</organism>
<comment type="similarity">
    <text evidence="2">Belongs to the acyl carrier protein (ACP) family.</text>
</comment>
<protein>
    <recommendedName>
        <fullName evidence="13">Acyl carrier protein</fullName>
    </recommendedName>
</protein>
<proteinExistence type="inferred from homology"/>
<evidence type="ECO:0000256" key="8">
    <source>
        <dbReference type="ARBA" id="ARBA00022946"/>
    </source>
</evidence>
<keyword evidence="10" id="KW-0443">Lipid metabolism</keyword>
<dbReference type="Pfam" id="PF00550">
    <property type="entry name" value="PP-binding"/>
    <property type="match status" value="1"/>
</dbReference>
<comment type="function">
    <text evidence="13">Carrier of the growing fatty acid chain in fatty acid biosynthesis.</text>
</comment>
<evidence type="ECO:0000313" key="16">
    <source>
        <dbReference type="Proteomes" id="UP001378960"/>
    </source>
</evidence>
<keyword evidence="6" id="KW-0597">Phosphoprotein</keyword>
<evidence type="ECO:0000256" key="5">
    <source>
        <dbReference type="ARBA" id="ARBA00022516"/>
    </source>
</evidence>
<keyword evidence="7" id="KW-0276">Fatty acid metabolism</keyword>
<comment type="caution">
    <text evidence="15">The sequence shown here is derived from an EMBL/GenBank/DDBJ whole genome shotgun (WGS) entry which is preliminary data.</text>
</comment>
<keyword evidence="9" id="KW-0249">Electron transport</keyword>
<dbReference type="Proteomes" id="UP001378960">
    <property type="component" value="Unassembled WGS sequence"/>
</dbReference>
<dbReference type="InterPro" id="IPR003231">
    <property type="entry name" value="ACP"/>
</dbReference>
<dbReference type="EMBL" id="BTGB01000002">
    <property type="protein sequence ID" value="GMM45345.1"/>
    <property type="molecule type" value="Genomic_DNA"/>
</dbReference>
<dbReference type="Gene3D" id="1.10.1200.10">
    <property type="entry name" value="ACP-like"/>
    <property type="match status" value="1"/>
</dbReference>
<reference evidence="15 16" key="1">
    <citation type="journal article" date="2023" name="Elife">
        <title>Identification of key yeast species and microbe-microbe interactions impacting larval growth of Drosophila in the wild.</title>
        <authorList>
            <person name="Mure A."/>
            <person name="Sugiura Y."/>
            <person name="Maeda R."/>
            <person name="Honda K."/>
            <person name="Sakurai N."/>
            <person name="Takahashi Y."/>
            <person name="Watada M."/>
            <person name="Katoh T."/>
            <person name="Gotoh A."/>
            <person name="Gotoh Y."/>
            <person name="Taniguchi I."/>
            <person name="Nakamura K."/>
            <person name="Hayashi T."/>
            <person name="Katayama T."/>
            <person name="Uemura T."/>
            <person name="Hattori Y."/>
        </authorList>
    </citation>
    <scope>NUCLEOTIDE SEQUENCE [LARGE SCALE GENOMIC DNA]</scope>
    <source>
        <strain evidence="15 16">PK-24</strain>
    </source>
</reference>
<evidence type="ECO:0000256" key="7">
    <source>
        <dbReference type="ARBA" id="ARBA00022832"/>
    </source>
</evidence>
<feature type="domain" description="Carrier" evidence="14">
    <location>
        <begin position="37"/>
        <end position="113"/>
    </location>
</feature>
<dbReference type="GO" id="GO:0000035">
    <property type="term" value="F:acyl binding"/>
    <property type="evidence" value="ECO:0007669"/>
    <property type="project" value="TreeGrafter"/>
</dbReference>